<dbReference type="SUPFAM" id="SSF117143">
    <property type="entry name" value="Flagellar hook protein flgE"/>
    <property type="match status" value="1"/>
</dbReference>
<keyword evidence="5" id="KW-0969">Cilium</keyword>
<evidence type="ECO:0000259" key="4">
    <source>
        <dbReference type="Pfam" id="PF22692"/>
    </source>
</evidence>
<feature type="domain" description="Flagellar hook protein FlgE/F/G-like D1" evidence="4">
    <location>
        <begin position="78"/>
        <end position="140"/>
    </location>
</feature>
<dbReference type="InterPro" id="IPR020013">
    <property type="entry name" value="Flagellar_FlgE/F/G"/>
</dbReference>
<dbReference type="GO" id="GO:0071978">
    <property type="term" value="P:bacterial-type flagellum-dependent swarming motility"/>
    <property type="evidence" value="ECO:0007669"/>
    <property type="project" value="TreeGrafter"/>
</dbReference>
<dbReference type="PROSITE" id="PS00588">
    <property type="entry name" value="FLAGELLA_BB_ROD"/>
    <property type="match status" value="1"/>
</dbReference>
<dbReference type="AlphaFoldDB" id="E6PCM3"/>
<evidence type="ECO:0000313" key="5">
    <source>
        <dbReference type="EMBL" id="CBH74207.1"/>
    </source>
</evidence>
<dbReference type="InterPro" id="IPR019776">
    <property type="entry name" value="Flagellar_basal_body_rod_CS"/>
</dbReference>
<comment type="similarity">
    <text evidence="1">Belongs to the flagella basal body rod proteins family.</text>
</comment>
<dbReference type="PANTHER" id="PTHR30435">
    <property type="entry name" value="FLAGELLAR PROTEIN"/>
    <property type="match status" value="1"/>
</dbReference>
<dbReference type="InterPro" id="IPR053967">
    <property type="entry name" value="LlgE_F_G-like_D1"/>
</dbReference>
<proteinExistence type="inferred from homology"/>
<dbReference type="PANTHER" id="PTHR30435:SF19">
    <property type="entry name" value="FLAGELLAR BASAL-BODY ROD PROTEIN FLGG"/>
    <property type="match status" value="1"/>
</dbReference>
<evidence type="ECO:0000259" key="3">
    <source>
        <dbReference type="Pfam" id="PF06429"/>
    </source>
</evidence>
<reference evidence="5" key="1">
    <citation type="submission" date="2009-10" db="EMBL/GenBank/DDBJ databases">
        <title>Diversity of trophic interactions inside an arsenic-rich microbial ecosystem.</title>
        <authorList>
            <person name="Bertin P.N."/>
            <person name="Heinrich-Salmeron A."/>
            <person name="Pelletier E."/>
            <person name="Goulhen-Chollet F."/>
            <person name="Arsene-Ploetze F."/>
            <person name="Gallien S."/>
            <person name="Calteau A."/>
            <person name="Vallenet D."/>
            <person name="Casiot C."/>
            <person name="Chane-Woon-Ming B."/>
            <person name="Giloteaux L."/>
            <person name="Barakat M."/>
            <person name="Bonnefoy V."/>
            <person name="Bruneel O."/>
            <person name="Chandler M."/>
            <person name="Cleiss J."/>
            <person name="Duran R."/>
            <person name="Elbaz-Poulichet F."/>
            <person name="Fonknechten N."/>
            <person name="Lauga B."/>
            <person name="Mornico D."/>
            <person name="Ortet P."/>
            <person name="Schaeffer C."/>
            <person name="Siguier P."/>
            <person name="Alexander Thil Smith A."/>
            <person name="Van Dorsselaer A."/>
            <person name="Weissenbach J."/>
            <person name="Medigue C."/>
            <person name="Le Paslier D."/>
        </authorList>
    </citation>
    <scope>NUCLEOTIDE SEQUENCE</scope>
</reference>
<keyword evidence="5" id="KW-0966">Cell projection</keyword>
<dbReference type="Pfam" id="PF06429">
    <property type="entry name" value="Flg_bbr_C"/>
    <property type="match status" value="1"/>
</dbReference>
<organism evidence="5">
    <name type="scientific">mine drainage metagenome</name>
    <dbReference type="NCBI Taxonomy" id="410659"/>
    <lineage>
        <taxon>unclassified sequences</taxon>
        <taxon>metagenomes</taxon>
        <taxon>ecological metagenomes</taxon>
    </lineage>
</organism>
<feature type="domain" description="Flagellar basal-body/hook protein C-terminal" evidence="3">
    <location>
        <begin position="196"/>
        <end position="239"/>
    </location>
</feature>
<accession>E6PCM3</accession>
<dbReference type="EMBL" id="CABL01000001">
    <property type="protein sequence ID" value="CBH74207.1"/>
    <property type="molecule type" value="Genomic_DNA"/>
</dbReference>
<evidence type="ECO:0000259" key="2">
    <source>
        <dbReference type="Pfam" id="PF00460"/>
    </source>
</evidence>
<dbReference type="Pfam" id="PF00460">
    <property type="entry name" value="Flg_bb_rod"/>
    <property type="match status" value="1"/>
</dbReference>
<dbReference type="GO" id="GO:0009288">
    <property type="term" value="C:bacterial-type flagellum"/>
    <property type="evidence" value="ECO:0007669"/>
    <property type="project" value="TreeGrafter"/>
</dbReference>
<protein>
    <submittedName>
        <fullName evidence="5">Putative flagellar basal-body rod protein FlgG</fullName>
    </submittedName>
</protein>
<sequence>MDRALYAAATGMAAQQKNLDTIAANLANADVTGFKRSSMRFAALAAGDGGAIGVASMGRRLVFGQGKMLKTGGPFDCAISGPGFFIVTDDRGRHAYTRDGSFERAADGSLRDRRGWRLEGIRIPADALKVRVARDGRVSAQTTHGARTLGRIRLAVFPAPERLHAIAGTLLAATPESGAARTIDASAIGKPQIRFGMLEASNVSVVEEMMAILSAQRAYEANAKGVQAADEMLRIADNLNRG</sequence>
<comment type="caution">
    <text evidence="5">The sequence shown here is derived from an EMBL/GenBank/DDBJ whole genome shotgun (WGS) entry which is preliminary data.</text>
</comment>
<dbReference type="InterPro" id="IPR010930">
    <property type="entry name" value="Flg_bb/hook_C_dom"/>
</dbReference>
<evidence type="ECO:0000256" key="1">
    <source>
        <dbReference type="ARBA" id="ARBA00009677"/>
    </source>
</evidence>
<dbReference type="InterPro" id="IPR037925">
    <property type="entry name" value="FlgE/F/G-like"/>
</dbReference>
<dbReference type="InterPro" id="IPR001444">
    <property type="entry name" value="Flag_bb_rod_N"/>
</dbReference>
<feature type="domain" description="Flagellar basal body rod protein N-terminal" evidence="2">
    <location>
        <begin position="5"/>
        <end position="35"/>
    </location>
</feature>
<name>E6PCM3_9ZZZZ</name>
<dbReference type="Pfam" id="PF22692">
    <property type="entry name" value="LlgE_F_G_D1"/>
    <property type="match status" value="1"/>
</dbReference>
<dbReference type="NCBIfam" id="TIGR03506">
    <property type="entry name" value="FlgEFG_subfam"/>
    <property type="match status" value="2"/>
</dbReference>
<gene>
    <name evidence="5" type="ORF">CARN1_2094</name>
</gene>
<keyword evidence="5" id="KW-0282">Flagellum</keyword>